<evidence type="ECO:0000313" key="8">
    <source>
        <dbReference type="Proteomes" id="UP000254664"/>
    </source>
</evidence>
<dbReference type="Proteomes" id="UP000254664">
    <property type="component" value="Unassembled WGS sequence"/>
</dbReference>
<dbReference type="EMBL" id="UFWZ01000001">
    <property type="protein sequence ID" value="SUY46571.1"/>
    <property type="molecule type" value="Genomic_DNA"/>
</dbReference>
<dbReference type="AlphaFoldDB" id="A0A381J5Q4"/>
<keyword evidence="4" id="KW-0411">Iron-sulfur</keyword>
<dbReference type="NCBIfam" id="TIGR04167">
    <property type="entry name" value="rSAM_SeCys"/>
    <property type="match status" value="1"/>
</dbReference>
<dbReference type="GO" id="GO:0051536">
    <property type="term" value="F:iron-sulfur cluster binding"/>
    <property type="evidence" value="ECO:0007669"/>
    <property type="project" value="UniProtKB-KW"/>
</dbReference>
<dbReference type="SUPFAM" id="SSF102114">
    <property type="entry name" value="Radical SAM enzymes"/>
    <property type="match status" value="1"/>
</dbReference>
<dbReference type="InterPro" id="IPR024521">
    <property type="entry name" value="ArsS-like_C"/>
</dbReference>
<dbReference type="SFLD" id="SFLDS00029">
    <property type="entry name" value="Radical_SAM"/>
    <property type="match status" value="1"/>
</dbReference>
<evidence type="ECO:0000259" key="5">
    <source>
        <dbReference type="Pfam" id="PF04055"/>
    </source>
</evidence>
<dbReference type="InterPro" id="IPR058240">
    <property type="entry name" value="rSAM_sf"/>
</dbReference>
<evidence type="ECO:0000313" key="7">
    <source>
        <dbReference type="EMBL" id="SUY46571.1"/>
    </source>
</evidence>
<dbReference type="SFLD" id="SFLDG01067">
    <property type="entry name" value="SPASM/twitch_domain_containing"/>
    <property type="match status" value="1"/>
</dbReference>
<evidence type="ECO:0000256" key="1">
    <source>
        <dbReference type="ARBA" id="ARBA00022691"/>
    </source>
</evidence>
<organism evidence="7 8">
    <name type="scientific">Clostridium putrefaciens</name>
    <dbReference type="NCBI Taxonomy" id="99675"/>
    <lineage>
        <taxon>Bacteria</taxon>
        <taxon>Bacillati</taxon>
        <taxon>Bacillota</taxon>
        <taxon>Clostridia</taxon>
        <taxon>Eubacteriales</taxon>
        <taxon>Clostridiaceae</taxon>
        <taxon>Clostridium</taxon>
    </lineage>
</organism>
<name>A0A381J5Q4_9CLOT</name>
<evidence type="ECO:0000256" key="3">
    <source>
        <dbReference type="ARBA" id="ARBA00023004"/>
    </source>
</evidence>
<proteinExistence type="predicted"/>
<gene>
    <name evidence="7" type="ORF">NCTC9836_00867</name>
</gene>
<dbReference type="GO" id="GO:0046872">
    <property type="term" value="F:metal ion binding"/>
    <property type="evidence" value="ECO:0007669"/>
    <property type="project" value="UniProtKB-KW"/>
</dbReference>
<sequence>MRSENLCDEINEIPEFSTKVDNKDFSLTKDKLEIMQINIGRLCNLSCKHCHVSAGPNRKEMMSLSTMKDCLQVFKENNFTILDITGGAPEMNPNLKWLVKEACNLDAKVIVRTNLVILAKEGYTDLPEFYAKNKVEVVSSLPYYTEKNTDKQRGDGIFNTSISMLQKLNSLGYGMKDNLILNLVYNPSGAFLPPPQLAMENEYKKNLKDKYNIDFNNLFTITNNPVGRFLSFLEKSNNTKGYMKRLYNSFNTSTLKSMMCRNQLSISWDGQLYDCDFNQALDLKVNGISSIEDLKGKKIDKRQIKFKNHCYACTAGSGSSCGGSTDN</sequence>
<feature type="domain" description="Radical SAM core" evidence="5">
    <location>
        <begin position="37"/>
        <end position="181"/>
    </location>
</feature>
<keyword evidence="1" id="KW-0949">S-adenosyl-L-methionine</keyword>
<dbReference type="PANTHER" id="PTHR43728">
    <property type="entry name" value="SLR0304 PROTEIN"/>
    <property type="match status" value="1"/>
</dbReference>
<dbReference type="Gene3D" id="3.20.20.70">
    <property type="entry name" value="Aldolase class I"/>
    <property type="match status" value="1"/>
</dbReference>
<evidence type="ECO:0000256" key="4">
    <source>
        <dbReference type="ARBA" id="ARBA00023014"/>
    </source>
</evidence>
<dbReference type="RefSeq" id="WP_115640623.1">
    <property type="nucleotide sequence ID" value="NZ_UFWZ01000001.1"/>
</dbReference>
<dbReference type="CDD" id="cd01335">
    <property type="entry name" value="Radical_SAM"/>
    <property type="match status" value="1"/>
</dbReference>
<dbReference type="OrthoDB" id="9810775at2"/>
<dbReference type="PANTHER" id="PTHR43728:SF1">
    <property type="entry name" value="FE-S OXIDOREDUCTASE"/>
    <property type="match status" value="1"/>
</dbReference>
<keyword evidence="2" id="KW-0479">Metal-binding</keyword>
<reference evidence="7 8" key="1">
    <citation type="submission" date="2018-06" db="EMBL/GenBank/DDBJ databases">
        <authorList>
            <consortium name="Pathogen Informatics"/>
            <person name="Doyle S."/>
        </authorList>
    </citation>
    <scope>NUCLEOTIDE SEQUENCE [LARGE SCALE GENOMIC DNA]</scope>
    <source>
        <strain evidence="7 8">NCTC9836</strain>
    </source>
</reference>
<keyword evidence="8" id="KW-1185">Reference proteome</keyword>
<keyword evidence="3" id="KW-0408">Iron</keyword>
<protein>
    <submittedName>
        <fullName evidence="7">Radical SAM domain-containing protein</fullName>
    </submittedName>
</protein>
<feature type="domain" description="Arsenosugar biosynthesis radical SAM protein ArsS-like C-terminal" evidence="6">
    <location>
        <begin position="192"/>
        <end position="324"/>
    </location>
</feature>
<dbReference type="GO" id="GO:0003824">
    <property type="term" value="F:catalytic activity"/>
    <property type="evidence" value="ECO:0007669"/>
    <property type="project" value="InterPro"/>
</dbReference>
<dbReference type="InterPro" id="IPR013785">
    <property type="entry name" value="Aldolase_TIM"/>
</dbReference>
<evidence type="ECO:0000256" key="2">
    <source>
        <dbReference type="ARBA" id="ARBA00022723"/>
    </source>
</evidence>
<evidence type="ECO:0000259" key="6">
    <source>
        <dbReference type="Pfam" id="PF12345"/>
    </source>
</evidence>
<dbReference type="InterPro" id="IPR026351">
    <property type="entry name" value="rSAM_ArsS-like"/>
</dbReference>
<accession>A0A381J5Q4</accession>
<dbReference type="InterPro" id="IPR007197">
    <property type="entry name" value="rSAM"/>
</dbReference>
<dbReference type="Pfam" id="PF12345">
    <property type="entry name" value="DUF3641"/>
    <property type="match status" value="1"/>
</dbReference>
<dbReference type="Pfam" id="PF04055">
    <property type="entry name" value="Radical_SAM"/>
    <property type="match status" value="1"/>
</dbReference>